<dbReference type="GO" id="GO:0006412">
    <property type="term" value="P:translation"/>
    <property type="evidence" value="ECO:0007669"/>
    <property type="project" value="UniProtKB-UniRule"/>
</dbReference>
<reference evidence="6" key="1">
    <citation type="journal article" date="2021" name="ACS Synth. Biol.">
        <title>Construction of DNA Tools for Hyperexpression in Marchantia Chloroplasts.</title>
        <authorList>
            <person name="Frangedakis E."/>
            <person name="Guzman-Chavez F."/>
            <person name="Rebmann M."/>
            <person name="Markel K."/>
            <person name="Yu Y."/>
            <person name="Perraki A."/>
            <person name="Tse S.W."/>
            <person name="Liu Y."/>
            <person name="Rever J."/>
            <person name="Sauret-Gueto S."/>
            <person name="Goffinet B."/>
            <person name="Schneider H."/>
            <person name="Haseloff J."/>
        </authorList>
    </citation>
    <scope>NUCLEOTIDE SEQUENCE</scope>
</reference>
<organism evidence="6">
    <name type="scientific">Notoscyphus lutescens</name>
    <dbReference type="NCBI Taxonomy" id="399523"/>
    <lineage>
        <taxon>Eukaryota</taxon>
        <taxon>Viridiplantae</taxon>
        <taxon>Streptophyta</taxon>
        <taxon>Embryophyta</taxon>
        <taxon>Marchantiophyta</taxon>
        <taxon>Jungermanniopsida</taxon>
        <taxon>Jungermanniidae</taxon>
        <taxon>Jungermanniales</taxon>
        <taxon>Jungermanniineae</taxon>
        <taxon>Notoscyphaceae</taxon>
        <taxon>Notoscyphus</taxon>
    </lineage>
</organism>
<accession>A0A8F3BDX5</accession>
<gene>
    <name evidence="5 6" type="primary">rps14</name>
</gene>
<name>A0A8F3BDX5_9MARC</name>
<keyword evidence="5" id="KW-0699">rRNA-binding</keyword>
<dbReference type="GO" id="GO:0009507">
    <property type="term" value="C:chloroplast"/>
    <property type="evidence" value="ECO:0007669"/>
    <property type="project" value="UniProtKB-SubCell"/>
</dbReference>
<sequence>MARKGLIQREMKRQRLEKKYHFIRDSLKKGIDKILPLEQKWKIRRKLQSLPRNSAPSRLHRRCVITGRPRAYYRHFGLSRHLLREMAHACLLPGVTRSSW</sequence>
<keyword evidence="2 5" id="KW-0689">Ribosomal protein</keyword>
<evidence type="ECO:0000256" key="2">
    <source>
        <dbReference type="ARBA" id="ARBA00022980"/>
    </source>
</evidence>
<protein>
    <recommendedName>
        <fullName evidence="4 5">Small ribosomal subunit protein uS14c</fullName>
    </recommendedName>
</protein>
<evidence type="ECO:0000256" key="5">
    <source>
        <dbReference type="HAMAP-Rule" id="MF_00537"/>
    </source>
</evidence>
<dbReference type="GO" id="GO:0015935">
    <property type="term" value="C:small ribosomal subunit"/>
    <property type="evidence" value="ECO:0007669"/>
    <property type="project" value="TreeGrafter"/>
</dbReference>
<keyword evidence="5" id="KW-0694">RNA-binding</keyword>
<evidence type="ECO:0000313" key="6">
    <source>
        <dbReference type="EMBL" id="QWW93356.1"/>
    </source>
</evidence>
<dbReference type="InterPro" id="IPR018271">
    <property type="entry name" value="Ribosomal_uS14_CS"/>
</dbReference>
<comment type="subunit">
    <text evidence="5">Part of the 30S ribosomal subunit.</text>
</comment>
<comment type="function">
    <text evidence="5">Binds 16S rRNA, required for the assembly of 30S particles.</text>
</comment>
<dbReference type="AlphaFoldDB" id="A0A8F3BDX5"/>
<dbReference type="EMBL" id="MW429513">
    <property type="protein sequence ID" value="QWW93356.1"/>
    <property type="molecule type" value="Genomic_DNA"/>
</dbReference>
<dbReference type="GO" id="GO:0003735">
    <property type="term" value="F:structural constituent of ribosome"/>
    <property type="evidence" value="ECO:0007669"/>
    <property type="project" value="InterPro"/>
</dbReference>
<keyword evidence="6" id="KW-0150">Chloroplast</keyword>
<dbReference type="GO" id="GO:0019843">
    <property type="term" value="F:rRNA binding"/>
    <property type="evidence" value="ECO:0007669"/>
    <property type="project" value="UniProtKB-UniRule"/>
</dbReference>
<keyword evidence="3 5" id="KW-0687">Ribonucleoprotein</keyword>
<dbReference type="NCBIfam" id="NF006477">
    <property type="entry name" value="PRK08881.1"/>
    <property type="match status" value="1"/>
</dbReference>
<dbReference type="InterPro" id="IPR023036">
    <property type="entry name" value="Ribosomal_uS14_bac/plastid"/>
</dbReference>
<comment type="similarity">
    <text evidence="1 5">Belongs to the universal ribosomal protein uS14 family.</text>
</comment>
<dbReference type="PANTHER" id="PTHR19836:SF19">
    <property type="entry name" value="SMALL RIBOSOMAL SUBUNIT PROTEIN US14M"/>
    <property type="match status" value="1"/>
</dbReference>
<dbReference type="FunFam" id="1.10.287.1480:FF:000001">
    <property type="entry name" value="30S ribosomal protein S14"/>
    <property type="match status" value="1"/>
</dbReference>
<dbReference type="InterPro" id="IPR001209">
    <property type="entry name" value="Ribosomal_uS14"/>
</dbReference>
<dbReference type="HAMAP" id="MF_00537">
    <property type="entry name" value="Ribosomal_uS14_1"/>
    <property type="match status" value="1"/>
</dbReference>
<dbReference type="PANTHER" id="PTHR19836">
    <property type="entry name" value="30S RIBOSOMAL PROTEIN S14"/>
    <property type="match status" value="1"/>
</dbReference>
<dbReference type="SUPFAM" id="SSF57716">
    <property type="entry name" value="Glucocorticoid receptor-like (DNA-binding domain)"/>
    <property type="match status" value="1"/>
</dbReference>
<proteinExistence type="inferred from homology"/>
<geneLocation type="chloroplast" evidence="6"/>
<dbReference type="Gene3D" id="1.10.287.1480">
    <property type="match status" value="1"/>
</dbReference>
<comment type="subcellular location">
    <subcellularLocation>
        <location evidence="5">Plastid</location>
        <location evidence="5">Chloroplast</location>
    </subcellularLocation>
</comment>
<keyword evidence="6" id="KW-0934">Plastid</keyword>
<dbReference type="Pfam" id="PF00253">
    <property type="entry name" value="Ribosomal_S14"/>
    <property type="match status" value="1"/>
</dbReference>
<evidence type="ECO:0000256" key="4">
    <source>
        <dbReference type="ARBA" id="ARBA00035247"/>
    </source>
</evidence>
<dbReference type="PROSITE" id="PS00527">
    <property type="entry name" value="RIBOSOMAL_S14"/>
    <property type="match status" value="1"/>
</dbReference>
<evidence type="ECO:0000256" key="1">
    <source>
        <dbReference type="ARBA" id="ARBA00009083"/>
    </source>
</evidence>
<evidence type="ECO:0000256" key="3">
    <source>
        <dbReference type="ARBA" id="ARBA00023274"/>
    </source>
</evidence>